<dbReference type="AlphaFoldDB" id="A0A061BKQ6"/>
<dbReference type="EMBL" id="LK054964">
    <property type="protein sequence ID" value="CDR71515.1"/>
    <property type="molecule type" value="Genomic_DNA"/>
</dbReference>
<dbReference type="KEGG" id="bbig:BBBOND_0001660"/>
<feature type="coiled-coil region" evidence="1">
    <location>
        <begin position="60"/>
        <end position="88"/>
    </location>
</feature>
<feature type="coiled-coil region" evidence="1">
    <location>
        <begin position="252"/>
        <end position="279"/>
    </location>
</feature>
<feature type="non-terminal residue" evidence="2">
    <location>
        <position position="1089"/>
    </location>
</feature>
<keyword evidence="1" id="KW-0175">Coiled coil</keyword>
<evidence type="ECO:0000313" key="2">
    <source>
        <dbReference type="EMBL" id="CDR71515.1"/>
    </source>
</evidence>
<dbReference type="GeneID" id="24561741"/>
<dbReference type="RefSeq" id="XP_012770461.1">
    <property type="nucleotide sequence ID" value="XM_012915007.1"/>
</dbReference>
<proteinExistence type="predicted"/>
<reference evidence="2" key="1">
    <citation type="journal article" date="2014" name="Nucleic Acids Res.">
        <title>The evolutionary dynamics of variant antigen genes in Babesia reveal a history of genomic innovation underlying host-parasite interaction.</title>
        <authorList>
            <person name="Jackson A.P."/>
            <person name="Otto T.D."/>
            <person name="Darby A."/>
            <person name="Ramaprasad A."/>
            <person name="Xia D."/>
            <person name="Echaide I.E."/>
            <person name="Farber M."/>
            <person name="Gahlot S."/>
            <person name="Gamble J."/>
            <person name="Gupta D."/>
            <person name="Gupta Y."/>
            <person name="Jackson L."/>
            <person name="Malandrin L."/>
            <person name="Malas T.B."/>
            <person name="Moussa E."/>
            <person name="Nair M."/>
            <person name="Reid AJ."/>
            <person name="Sanders M."/>
            <person name="Sharma J."/>
            <person name="Tracey A."/>
            <person name="Quail M.A."/>
            <person name="Weir W."/>
            <person name="Wastling J.M."/>
            <person name="Hall N."/>
            <person name="Willadsen P."/>
            <person name="Lingelbach K."/>
            <person name="Shiels B."/>
            <person name="Tait A."/>
            <person name="Berriman M."/>
            <person name="Allred D.R."/>
            <person name="Pain A."/>
        </authorList>
    </citation>
    <scope>NUCLEOTIDE SEQUENCE</scope>
    <source>
        <strain evidence="2">Bond</strain>
    </source>
</reference>
<dbReference type="VEuPathDB" id="PiroplasmaDB:BBBOND_0001660"/>
<name>A0A061BKQ6_BABBI</name>
<sequence>MGFLSGVLEGVKNENEVTTYDNYIESSDNKLNKVIEKLNKQIGSGRTGLVESVDAVKGWLEGYDKKLNEKTNNVIKALNEIKENISETTMPKLIGNFYTVDKAVSTFLKHADEKVNCLHGNGEIIKEIDPVLQSKLYPVIDLVAQALNNFKKSFEFKDLQRLNELAQSKMSAIVVRVEKIVAAKCTWLQEYLKNRIGSLHGKLELLKLVKFKDLETSVYKNLADAYFKVSHWIDEFDAKYNSDIIGQVTSILESTRLLKENVRQEKEKLKAQVKAFGTQITTLKGLENEIKGKVPKTLNEYEKNINVQWFMQDIKTLKEKIVNAMKTHVATEILTKIQKCVKTISGTEGNKGLTQILSGVERYAKFFDENESEDKSTFKTIVKEWINEILKDNGGVSGLRAYWMSNIKGRGNYDTGGTDLNTAVMDSINSEISDLIVEAQKKIHETRSDDNSIDSNLTAVQMCIDNFVRGLANKISNRVGAIVAKIEQDKRLNIGDTRRGDIYNSDLQSAVKSILIALRATANQVGVEIAELLDTWNLANVEASHGVAKQLETELEEATIEALSSDDVPPDPMGTSLKQGVKKIETQISTSTVTSTFGTLLHDAIEKGIGKLQDAANLIIGHDGLESENTLEGIKTALTKLQTKQPEYDTHAPGGTSDLQKNAESLYSTIEGFLNTKVGKSEGDGEPKDGTVYKDLKTLQEYIRELGEKADEVKKNVSDVFQQLQECIQDAKTLLEKAPQRTQKIMTDLRNEVNLNVKSAFREIEKTAHTLYKERKGEELQHLQKLVQTQHNEIEKIILNDGANGVKGLLSKLTTSLSSKQNDLISKSKQGNELADFAEVVRQWFYMLISALHYQNEFAPYASTIYSPLDILLSGMVTSKHYDHIFSSNLTEFKMMVSDLKAETFSDAHKAVMWPVKKAFVSFISQLTYAYVNAYSGQIVDWSKETNPNGRNCAKAFLTLLETLNEDLKYLRDQCDSVWSSKQIHSVSSLGGYLERCGYTVSNVDKQDGELRRSDDMKGSNIIQKLKATLQHADKIQTHLQKCESNELVKKTKEKKQDNFHIFDLINCLHHHLETYYSINHMANLCIEK</sequence>
<organism evidence="2">
    <name type="scientific">Babesia bigemina</name>
    <dbReference type="NCBI Taxonomy" id="5866"/>
    <lineage>
        <taxon>Eukaryota</taxon>
        <taxon>Sar</taxon>
        <taxon>Alveolata</taxon>
        <taxon>Apicomplexa</taxon>
        <taxon>Aconoidasida</taxon>
        <taxon>Piroplasmida</taxon>
        <taxon>Babesiidae</taxon>
        <taxon>Babesia</taxon>
    </lineage>
</organism>
<accession>A0A061BKQ6</accession>
<reference evidence="2" key="2">
    <citation type="submission" date="2014-06" db="EMBL/GenBank/DDBJ databases">
        <authorList>
            <person name="Aslett M."/>
            <person name="De Silva Nishadi"/>
        </authorList>
    </citation>
    <scope>NUCLEOTIDE SEQUENCE</scope>
    <source>
        <strain evidence="2">Bond</strain>
    </source>
</reference>
<evidence type="ECO:0000256" key="1">
    <source>
        <dbReference type="SAM" id="Coils"/>
    </source>
</evidence>
<gene>
    <name evidence="2" type="ORF">BBBOND_0001660</name>
</gene>
<protein>
    <submittedName>
        <fullName evidence="2">Uncharacterized protein</fullName>
    </submittedName>
</protein>